<dbReference type="RefSeq" id="WP_279674425.1">
    <property type="nucleotide sequence ID" value="NZ_CP122566.1"/>
</dbReference>
<feature type="transmembrane region" description="Helical" evidence="2">
    <location>
        <begin position="492"/>
        <end position="512"/>
    </location>
</feature>
<feature type="signal peptide" evidence="3">
    <location>
        <begin position="1"/>
        <end position="33"/>
    </location>
</feature>
<evidence type="ECO:0000313" key="5">
    <source>
        <dbReference type="EMBL" id="WGH92208.1"/>
    </source>
</evidence>
<dbReference type="AlphaFoldDB" id="A0AAJ6AFA4"/>
<dbReference type="InterPro" id="IPR023849">
    <property type="entry name" value="TQXA_dom"/>
</dbReference>
<evidence type="ECO:0000256" key="3">
    <source>
        <dbReference type="SAM" id="SignalP"/>
    </source>
</evidence>
<feature type="region of interest" description="Disordered" evidence="1">
    <location>
        <begin position="373"/>
        <end position="483"/>
    </location>
</feature>
<evidence type="ECO:0000313" key="6">
    <source>
        <dbReference type="Proteomes" id="UP001224674"/>
    </source>
</evidence>
<evidence type="ECO:0000256" key="1">
    <source>
        <dbReference type="SAM" id="MobiDB-lite"/>
    </source>
</evidence>
<evidence type="ECO:0000256" key="2">
    <source>
        <dbReference type="SAM" id="Phobius"/>
    </source>
</evidence>
<feature type="compositionally biased region" description="Low complexity" evidence="1">
    <location>
        <begin position="390"/>
        <end position="412"/>
    </location>
</feature>
<keyword evidence="3" id="KW-0732">Signal</keyword>
<feature type="domain" description="Thioester" evidence="4">
    <location>
        <begin position="114"/>
        <end position="238"/>
    </location>
</feature>
<sequence>MNARSTPLIPTRLLTTGATLGVAVAMTASPDLAHATFTDHQITQTRFTGVWRDTGSQQTASWHSVPDFDVGDSTTLTGHGEPGYRVHTTEADGSNPRTVATGLFEVEINGETIPAYCLEISQATLIDSIGTVDRWDDFAKTSPGPEQTRDASTSLRVGWIVQNSYPALGLEELAAKVPGVSQLTSDEAIAATQAAIWHYTDEITLEDKTVSASNRSADLGENSVDHVRAVYDYLIEEASGLDLQAHQSTAAAPGSLQVDAEEFLIPADRDASDPTLLGPVTIDAASGHLALSAESDSGLEYTYTDEDGEPIDLQRVAHGDEIYLAHTADSPDEDTVTWTLEQSHVSQHRFVTLPVHPESHRRSQAILLVTARQHGHEDQVELSFRTETQPAEASSSPAEEPADSETSPEATPQQPPTPAETPTHEPEVSPTQTSEEPLDTESSPATPNVAKPVNAPAEVDDTDRAESDSNNGEHNPQLADDELAKTGSTSSLLWAGVGGAIVLLVGILLVRWRHRDDA</sequence>
<dbReference type="EMBL" id="CP122566">
    <property type="protein sequence ID" value="WGH92208.1"/>
    <property type="molecule type" value="Genomic_DNA"/>
</dbReference>
<dbReference type="Gene3D" id="1.10.150.480">
    <property type="match status" value="1"/>
</dbReference>
<feature type="compositionally biased region" description="Polar residues" evidence="1">
    <location>
        <begin position="429"/>
        <end position="446"/>
    </location>
</feature>
<keyword evidence="6" id="KW-1185">Reference proteome</keyword>
<organism evidence="5 6">
    <name type="scientific">Auritidibacter ignavus</name>
    <dbReference type="NCBI Taxonomy" id="678932"/>
    <lineage>
        <taxon>Bacteria</taxon>
        <taxon>Bacillati</taxon>
        <taxon>Actinomycetota</taxon>
        <taxon>Actinomycetes</taxon>
        <taxon>Micrococcales</taxon>
        <taxon>Micrococcaceae</taxon>
        <taxon>Auritidibacter</taxon>
    </lineage>
</organism>
<name>A0AAJ6AFA4_9MICC</name>
<accession>A0AAJ6AFA4</accession>
<keyword evidence="2" id="KW-1133">Transmembrane helix</keyword>
<proteinExistence type="predicted"/>
<feature type="chain" id="PRO_5042459660" evidence="3">
    <location>
        <begin position="34"/>
        <end position="518"/>
    </location>
</feature>
<dbReference type="NCBIfam" id="TIGR01167">
    <property type="entry name" value="LPXTG_anchor"/>
    <property type="match status" value="1"/>
</dbReference>
<dbReference type="Proteomes" id="UP001224674">
    <property type="component" value="Chromosome"/>
</dbReference>
<keyword evidence="2" id="KW-0472">Membrane</keyword>
<dbReference type="NCBIfam" id="TIGR03934">
    <property type="entry name" value="TQXA_dom"/>
    <property type="match status" value="1"/>
</dbReference>
<evidence type="ECO:0000259" key="4">
    <source>
        <dbReference type="Pfam" id="PF08341"/>
    </source>
</evidence>
<protein>
    <submittedName>
        <fullName evidence="5">Cys-Gln thioester bond-forming surface protein</fullName>
    </submittedName>
</protein>
<keyword evidence="2" id="KW-0812">Transmembrane</keyword>
<dbReference type="Pfam" id="PF08341">
    <property type="entry name" value="TED"/>
    <property type="match status" value="1"/>
</dbReference>
<dbReference type="InterPro" id="IPR013552">
    <property type="entry name" value="Thioester_dom"/>
</dbReference>
<reference evidence="5 6" key="1">
    <citation type="submission" date="2023-03" db="EMBL/GenBank/DDBJ databases">
        <title>Complete genome sequences of several Auritidibacter ignavus strains isolated from ear infections.</title>
        <authorList>
            <person name="Baehr T."/>
            <person name="Baumhoegger A.M."/>
        </authorList>
    </citation>
    <scope>NUCLEOTIDE SEQUENCE [LARGE SCALE GENOMIC DNA]</scope>
    <source>
        <strain evidence="5 6">BABAE-6</strain>
    </source>
</reference>
<gene>
    <name evidence="5" type="ORF">QDX21_07665</name>
</gene>